<protein>
    <recommendedName>
        <fullName evidence="3">Sulfatase-modifying factor enzyme-like domain-containing protein</fullName>
    </recommendedName>
</protein>
<dbReference type="HOGENOM" id="CLU_012431_2_3_10"/>
<name>B4S9Q3_PROA2</name>
<feature type="compositionally biased region" description="Polar residues" evidence="1">
    <location>
        <begin position="65"/>
        <end position="75"/>
    </location>
</feature>
<feature type="chain" id="PRO_5002822716" description="Sulfatase-modifying factor enzyme-like domain-containing protein" evidence="2">
    <location>
        <begin position="18"/>
        <end position="293"/>
    </location>
</feature>
<evidence type="ECO:0000256" key="2">
    <source>
        <dbReference type="SAM" id="SignalP"/>
    </source>
</evidence>
<dbReference type="InterPro" id="IPR042095">
    <property type="entry name" value="SUMF_sf"/>
</dbReference>
<feature type="signal peptide" evidence="2">
    <location>
        <begin position="1"/>
        <end position="17"/>
    </location>
</feature>
<dbReference type="EMBL" id="CP001109">
    <property type="protein sequence ID" value="ACF47380.1"/>
    <property type="molecule type" value="Genomic_DNA"/>
</dbReference>
<dbReference type="Proteomes" id="UP000002725">
    <property type="component" value="Plasmid pPAES01"/>
</dbReference>
<dbReference type="AlphaFoldDB" id="B4S9Q3"/>
<dbReference type="GO" id="GO:0120147">
    <property type="term" value="F:formylglycine-generating oxidase activity"/>
    <property type="evidence" value="ECO:0007669"/>
    <property type="project" value="TreeGrafter"/>
</dbReference>
<dbReference type="Gene3D" id="3.90.1580.10">
    <property type="entry name" value="paralog of FGE (formylglycine-generating enzyme)"/>
    <property type="match status" value="1"/>
</dbReference>
<proteinExistence type="predicted"/>
<dbReference type="PANTHER" id="PTHR23150:SF19">
    <property type="entry name" value="FORMYLGLYCINE-GENERATING ENZYME"/>
    <property type="match status" value="1"/>
</dbReference>
<evidence type="ECO:0000313" key="4">
    <source>
        <dbReference type="EMBL" id="ACF47380.1"/>
    </source>
</evidence>
<dbReference type="InterPro" id="IPR051043">
    <property type="entry name" value="Sulfatase_Mod_Factor_Kinase"/>
</dbReference>
<dbReference type="Pfam" id="PF03781">
    <property type="entry name" value="FGE-sulfatase"/>
    <property type="match status" value="1"/>
</dbReference>
<accession>B4S9Q3</accession>
<feature type="domain" description="Sulfatase-modifying factor enzyme-like" evidence="3">
    <location>
        <begin position="59"/>
        <end position="291"/>
    </location>
</feature>
<evidence type="ECO:0000259" key="3">
    <source>
        <dbReference type="Pfam" id="PF03781"/>
    </source>
</evidence>
<organism evidence="4 5">
    <name type="scientific">Prosthecochloris aestuarii (strain DSM 271 / SK 413)</name>
    <dbReference type="NCBI Taxonomy" id="290512"/>
    <lineage>
        <taxon>Bacteria</taxon>
        <taxon>Pseudomonadati</taxon>
        <taxon>Chlorobiota</taxon>
        <taxon>Chlorobiia</taxon>
        <taxon>Chlorobiales</taxon>
        <taxon>Chlorobiaceae</taxon>
        <taxon>Prosthecochloris</taxon>
    </lineage>
</organism>
<dbReference type="InterPro" id="IPR005532">
    <property type="entry name" value="SUMF_dom"/>
</dbReference>
<sequence length="293" mass="32823">MLIVWFAAALFSEAVQAADYTNSIGMKFKNIPPGSFYMGSCKLSEADKEANEKRKFMGMAPKSAACSSGGPTDNSAQDDETPQHKVRISKGFQIGVYEVTLGQFKQFIASAGRDDLLTDDFMTRNSRGDNAAVTHVSWNDAQAFIRWLNQKEGGSAYRLPTEAEWEYAARAGTTTRYSWGNSESQAGEYAWYDKNAYDVGRSYAHGVGIKMPNPWGLYDMHGNVWEWVQDWYGENYYRNSPMNDPKGPSSGRYRVNRGGGWDYVARNLRSANRGNNSPGSRDDVLGFRLVRQP</sequence>
<keyword evidence="2" id="KW-0732">Signal</keyword>
<evidence type="ECO:0000256" key="1">
    <source>
        <dbReference type="SAM" id="MobiDB-lite"/>
    </source>
</evidence>
<keyword evidence="5" id="KW-1185">Reference proteome</keyword>
<feature type="region of interest" description="Disordered" evidence="1">
    <location>
        <begin position="60"/>
        <end position="83"/>
    </location>
</feature>
<keyword evidence="4" id="KW-0614">Plasmid</keyword>
<dbReference type="eggNOG" id="COG1262">
    <property type="taxonomic scope" value="Bacteria"/>
</dbReference>
<reference evidence="4" key="1">
    <citation type="submission" date="2008-06" db="EMBL/GenBank/DDBJ databases">
        <title>Complete sequence of plasmid of Prosthecochloris aestuarii DSM 271.</title>
        <authorList>
            <consortium name="US DOE Joint Genome Institute"/>
            <person name="Lucas S."/>
            <person name="Copeland A."/>
            <person name="Lapidus A."/>
            <person name="Glavina del Rio T."/>
            <person name="Dalin E."/>
            <person name="Tice H."/>
            <person name="Bruce D."/>
            <person name="Goodwin L."/>
            <person name="Pitluck S."/>
            <person name="Schmutz J."/>
            <person name="Larimer F."/>
            <person name="Land M."/>
            <person name="Hauser L."/>
            <person name="Kyrpides N."/>
            <person name="Anderson I."/>
            <person name="Liu Z."/>
            <person name="Li T."/>
            <person name="Zhao F."/>
            <person name="Overmann J."/>
            <person name="Bryant D.A."/>
            <person name="Richardson P."/>
        </authorList>
    </citation>
    <scope>NUCLEOTIDE SEQUENCE [LARGE SCALE GENOMIC DNA]</scope>
    <source>
        <strain evidence="4">DSM 271</strain>
        <plasmid evidence="4">pPAES01</plasmid>
    </source>
</reference>
<gene>
    <name evidence="4" type="ordered locus">Paes_2390</name>
</gene>
<geneLocation type="plasmid" evidence="4 5">
    <name>pPAES01</name>
</geneLocation>
<dbReference type="PANTHER" id="PTHR23150">
    <property type="entry name" value="SULFATASE MODIFYING FACTOR 1, 2"/>
    <property type="match status" value="1"/>
</dbReference>
<dbReference type="InterPro" id="IPR016187">
    <property type="entry name" value="CTDL_fold"/>
</dbReference>
<dbReference type="SUPFAM" id="SSF56436">
    <property type="entry name" value="C-type lectin-like"/>
    <property type="match status" value="1"/>
</dbReference>
<dbReference type="KEGG" id="paa:Paes_2390"/>
<evidence type="ECO:0000313" key="5">
    <source>
        <dbReference type="Proteomes" id="UP000002725"/>
    </source>
</evidence>